<keyword evidence="1" id="KW-1133">Transmembrane helix</keyword>
<reference evidence="2" key="1">
    <citation type="submission" date="1999-10" db="EMBL/GenBank/DDBJ databases">
        <authorList>
            <person name="Tham J.M."/>
            <person name="Khoh L.K."/>
            <person name="Kara A.U.K."/>
        </authorList>
    </citation>
    <scope>NUCLEOTIDE SEQUENCE</scope>
    <source>
        <strain evidence="2">adami DS</strain>
    </source>
</reference>
<evidence type="ECO:0000256" key="1">
    <source>
        <dbReference type="SAM" id="Phobius"/>
    </source>
</evidence>
<geneLocation type="plastid" evidence="2"/>
<sequence>MIYLLYPNSIKNNYVISNLYLLLILEIYII</sequence>
<keyword evidence="1" id="KW-0472">Membrane</keyword>
<accession>Q9MSG4</accession>
<organism evidence="2">
    <name type="scientific">Plasmodium chabaudi</name>
    <dbReference type="NCBI Taxonomy" id="5825"/>
    <lineage>
        <taxon>Eukaryota</taxon>
        <taxon>Sar</taxon>
        <taxon>Alveolata</taxon>
        <taxon>Apicomplexa</taxon>
        <taxon>Aconoidasida</taxon>
        <taxon>Haemosporida</taxon>
        <taxon>Plasmodiidae</taxon>
        <taxon>Plasmodium</taxon>
        <taxon>Plasmodium (Vinckeia)</taxon>
    </lineage>
</organism>
<keyword evidence="1" id="KW-0812">Transmembrane</keyword>
<proteinExistence type="predicted"/>
<protein>
    <submittedName>
        <fullName evidence="2">Uncharacterized protein</fullName>
    </submittedName>
</protein>
<evidence type="ECO:0000313" key="2">
    <source>
        <dbReference type="EMBL" id="AAF34743.1"/>
    </source>
</evidence>
<name>Q9MSG4_PLACH</name>
<dbReference type="EMBL" id="AF200327">
    <property type="protein sequence ID" value="AAF34743.1"/>
    <property type="molecule type" value="Genomic_DNA"/>
</dbReference>
<dbReference type="AlphaFoldDB" id="Q9MSG4"/>
<feature type="transmembrane region" description="Helical" evidence="1">
    <location>
        <begin position="12"/>
        <end position="29"/>
    </location>
</feature>